<feature type="domain" description="MobA/VirD2-like nuclease" evidence="2">
    <location>
        <begin position="17"/>
        <end position="151"/>
    </location>
</feature>
<dbReference type="Pfam" id="PF03432">
    <property type="entry name" value="Relaxase"/>
    <property type="match status" value="1"/>
</dbReference>
<organism evidence="3 4">
    <name type="scientific">Mucilaginibacter pineti</name>
    <dbReference type="NCBI Taxonomy" id="1391627"/>
    <lineage>
        <taxon>Bacteria</taxon>
        <taxon>Pseudomonadati</taxon>
        <taxon>Bacteroidota</taxon>
        <taxon>Sphingobacteriia</taxon>
        <taxon>Sphingobacteriales</taxon>
        <taxon>Sphingobacteriaceae</taxon>
        <taxon>Mucilaginibacter</taxon>
    </lineage>
</organism>
<reference evidence="3 4" key="1">
    <citation type="submission" date="2016-10" db="EMBL/GenBank/DDBJ databases">
        <authorList>
            <person name="de Groot N.N."/>
        </authorList>
    </citation>
    <scope>NUCLEOTIDE SEQUENCE [LARGE SCALE GENOMIC DNA]</scope>
    <source>
        <strain evidence="3 4">47C3B</strain>
    </source>
</reference>
<sequence length="432" mass="49228">MVAVINSGTSIRGAFLYNESKVQEGVADCLMAVNYPMDLEDMTEKMRLNMLLKMAERNPAVKRNCIHISLNFAPEEQHSREFLKELAQEYMDRIGFGDQPFLLYQHYDSGHPHVHILTTTVRHDGIRIETNNIGKILSEPARKEMEIKYGLVKAEDHKKELFQPKAINPAVVQYGKVSSKRAISSILSSVLNSYKYTSLAELNALLQLYNVTAQRGDEDSRMYKNKGLTYRIINKEGKPISTPIKASAFHQKALLKDIEARFLRNDVERQKHKAKARVTIDKCLRTSVAGIEKLAGILKKEGIDLVLRRNKDGFIYGVTCIDHRTKSIFNGSDLGKQFSAAAILERCRQNEVQSETHIISNIREKVNNKEEKHKQQTHNPHNDPSQGSGPEQKGNAEKTLIEQLMQAEYSSNYLPFELRKSPKKKKKKSKHL</sequence>
<evidence type="ECO:0000256" key="1">
    <source>
        <dbReference type="SAM" id="MobiDB-lite"/>
    </source>
</evidence>
<feature type="compositionally biased region" description="Basic and acidic residues" evidence="1">
    <location>
        <begin position="362"/>
        <end position="374"/>
    </location>
</feature>
<evidence type="ECO:0000313" key="4">
    <source>
        <dbReference type="Proteomes" id="UP000199072"/>
    </source>
</evidence>
<feature type="region of interest" description="Disordered" evidence="1">
    <location>
        <begin position="356"/>
        <end position="432"/>
    </location>
</feature>
<feature type="compositionally biased region" description="Basic residues" evidence="1">
    <location>
        <begin position="421"/>
        <end position="432"/>
    </location>
</feature>
<dbReference type="EMBL" id="FNAI01000010">
    <property type="protein sequence ID" value="SDE86090.1"/>
    <property type="molecule type" value="Genomic_DNA"/>
</dbReference>
<evidence type="ECO:0000313" key="3">
    <source>
        <dbReference type="EMBL" id="SDE86090.1"/>
    </source>
</evidence>
<dbReference type="OrthoDB" id="915634at2"/>
<proteinExistence type="predicted"/>
<keyword evidence="4" id="KW-1185">Reference proteome</keyword>
<name>A0A1G7GD74_9SPHI</name>
<gene>
    <name evidence="3" type="ORF">SAMN05216464_11089</name>
</gene>
<protein>
    <submittedName>
        <fullName evidence="3">Relaxase/Mobilisation nuclease domain-containing protein</fullName>
    </submittedName>
</protein>
<evidence type="ECO:0000259" key="2">
    <source>
        <dbReference type="Pfam" id="PF03432"/>
    </source>
</evidence>
<feature type="compositionally biased region" description="Polar residues" evidence="1">
    <location>
        <begin position="377"/>
        <end position="389"/>
    </location>
</feature>
<dbReference type="AlphaFoldDB" id="A0A1G7GD74"/>
<dbReference type="STRING" id="1391627.SAMN05216464_11089"/>
<accession>A0A1G7GD74</accession>
<dbReference type="RefSeq" id="WP_091151944.1">
    <property type="nucleotide sequence ID" value="NZ_FNAI01000010.1"/>
</dbReference>
<dbReference type="InterPro" id="IPR005094">
    <property type="entry name" value="Endonuclease_MobA/VirD2"/>
</dbReference>
<dbReference type="Proteomes" id="UP000199072">
    <property type="component" value="Unassembled WGS sequence"/>
</dbReference>